<sequence length="247" mass="27960">MPNETSQLISTTPNKKSHNVFQRCLHKSSRLLTGSYSTRKTREVDRPKPREHNEETEYADCSWYLNATQVKLDEAETVTGAQLVRNYRHMVWERSEDHTLSSGPSPDQGLEITALAEQLDALCLAVDDAVMSVLSHAGEEDRLRAVGLGLTAILPMVTTRPARPGLLRELHEKAGQRGQTEVTVGGNGTESQSVWVNTFYLRTYTAALAYVFHQCHELPAEYEAQLMDIAWKFWYDQVVRILLEEDL</sequence>
<name>W3WPP2_PESFW</name>
<evidence type="ECO:0000313" key="2">
    <source>
        <dbReference type="EMBL" id="ETS75754.1"/>
    </source>
</evidence>
<dbReference type="EMBL" id="KI912118">
    <property type="protein sequence ID" value="ETS75754.1"/>
    <property type="molecule type" value="Genomic_DNA"/>
</dbReference>
<dbReference type="OrthoDB" id="10409426at2759"/>
<organism evidence="2 3">
    <name type="scientific">Pestalotiopsis fici (strain W106-1 / CGMCC3.15140)</name>
    <dbReference type="NCBI Taxonomy" id="1229662"/>
    <lineage>
        <taxon>Eukaryota</taxon>
        <taxon>Fungi</taxon>
        <taxon>Dikarya</taxon>
        <taxon>Ascomycota</taxon>
        <taxon>Pezizomycotina</taxon>
        <taxon>Sordariomycetes</taxon>
        <taxon>Xylariomycetidae</taxon>
        <taxon>Amphisphaeriales</taxon>
        <taxon>Sporocadaceae</taxon>
        <taxon>Pestalotiopsis</taxon>
    </lineage>
</organism>
<feature type="compositionally biased region" description="Basic and acidic residues" evidence="1">
    <location>
        <begin position="40"/>
        <end position="55"/>
    </location>
</feature>
<dbReference type="InParanoid" id="W3WPP2"/>
<protein>
    <submittedName>
        <fullName evidence="2">Uncharacterized protein</fullName>
    </submittedName>
</protein>
<dbReference type="AlphaFoldDB" id="W3WPP2"/>
<reference evidence="3" key="1">
    <citation type="journal article" date="2015" name="BMC Genomics">
        <title>Genomic and transcriptomic analysis of the endophytic fungus Pestalotiopsis fici reveals its lifestyle and high potential for synthesis of natural products.</title>
        <authorList>
            <person name="Wang X."/>
            <person name="Zhang X."/>
            <person name="Liu L."/>
            <person name="Xiang M."/>
            <person name="Wang W."/>
            <person name="Sun X."/>
            <person name="Che Y."/>
            <person name="Guo L."/>
            <person name="Liu G."/>
            <person name="Guo L."/>
            <person name="Wang C."/>
            <person name="Yin W.B."/>
            <person name="Stadler M."/>
            <person name="Zhang X."/>
            <person name="Liu X."/>
        </authorList>
    </citation>
    <scope>NUCLEOTIDE SEQUENCE [LARGE SCALE GENOMIC DNA]</scope>
    <source>
        <strain evidence="3">W106-1 / CGMCC3.15140</strain>
    </source>
</reference>
<proteinExistence type="predicted"/>
<evidence type="ECO:0000256" key="1">
    <source>
        <dbReference type="SAM" id="MobiDB-lite"/>
    </source>
</evidence>
<gene>
    <name evidence="2" type="ORF">PFICI_12698</name>
</gene>
<dbReference type="HOGENOM" id="CLU_1124879_0_0_1"/>
<dbReference type="Proteomes" id="UP000030651">
    <property type="component" value="Unassembled WGS sequence"/>
</dbReference>
<dbReference type="GeneID" id="19277711"/>
<accession>W3WPP2</accession>
<dbReference type="KEGG" id="pfy:PFICI_12698"/>
<evidence type="ECO:0000313" key="3">
    <source>
        <dbReference type="Proteomes" id="UP000030651"/>
    </source>
</evidence>
<feature type="region of interest" description="Disordered" evidence="1">
    <location>
        <begin position="35"/>
        <end position="55"/>
    </location>
</feature>
<keyword evidence="3" id="KW-1185">Reference proteome</keyword>
<dbReference type="RefSeq" id="XP_007839470.1">
    <property type="nucleotide sequence ID" value="XM_007841279.1"/>
</dbReference>